<feature type="non-terminal residue" evidence="1">
    <location>
        <position position="1"/>
    </location>
</feature>
<proteinExistence type="predicted"/>
<organism evidence="1">
    <name type="scientific">marine sediment metagenome</name>
    <dbReference type="NCBI Taxonomy" id="412755"/>
    <lineage>
        <taxon>unclassified sequences</taxon>
        <taxon>metagenomes</taxon>
        <taxon>ecological metagenomes</taxon>
    </lineage>
</organism>
<name>X1DA04_9ZZZZ</name>
<comment type="caution">
    <text evidence="1">The sequence shown here is derived from an EMBL/GenBank/DDBJ whole genome shotgun (WGS) entry which is preliminary data.</text>
</comment>
<feature type="non-terminal residue" evidence="1">
    <location>
        <position position="185"/>
    </location>
</feature>
<dbReference type="AlphaFoldDB" id="X1DA04"/>
<gene>
    <name evidence="1" type="ORF">S01H4_60580</name>
</gene>
<reference evidence="1" key="1">
    <citation type="journal article" date="2014" name="Front. Microbiol.">
        <title>High frequency of phylogenetically diverse reductive dehalogenase-homologous genes in deep subseafloor sedimentary metagenomes.</title>
        <authorList>
            <person name="Kawai M."/>
            <person name="Futagami T."/>
            <person name="Toyoda A."/>
            <person name="Takaki Y."/>
            <person name="Nishi S."/>
            <person name="Hori S."/>
            <person name="Arai W."/>
            <person name="Tsubouchi T."/>
            <person name="Morono Y."/>
            <person name="Uchiyama I."/>
            <person name="Ito T."/>
            <person name="Fujiyama A."/>
            <person name="Inagaki F."/>
            <person name="Takami H."/>
        </authorList>
    </citation>
    <scope>NUCLEOTIDE SEQUENCE</scope>
    <source>
        <strain evidence="1">Expedition CK06-06</strain>
    </source>
</reference>
<sequence>KYDEGVYTRHGVEVPSFPADGADRTAGGLLAGNYHYQVSYVNTQVVEGNISTGTATLVATAGGEQILVTGIAVPQQSFGVNAKYLYRTIDSSGISGTYYFVASLAASITTYTDNIASSAQGSAAPTDAGKPPSYNYIKTFQERVFTNDSQNPMYLWYSNIGDPFTFASTNFIKIADSNSSENGNS</sequence>
<protein>
    <submittedName>
        <fullName evidence="1">Uncharacterized protein</fullName>
    </submittedName>
</protein>
<dbReference type="EMBL" id="BART01035753">
    <property type="protein sequence ID" value="GAH17062.1"/>
    <property type="molecule type" value="Genomic_DNA"/>
</dbReference>
<evidence type="ECO:0000313" key="1">
    <source>
        <dbReference type="EMBL" id="GAH17062.1"/>
    </source>
</evidence>
<accession>X1DA04</accession>